<dbReference type="PROSITE" id="PS50931">
    <property type="entry name" value="HTH_LYSR"/>
    <property type="match status" value="1"/>
</dbReference>
<dbReference type="CDD" id="cd08432">
    <property type="entry name" value="PBP2_GcdR_TrpI_HvrB_AmpR_like"/>
    <property type="match status" value="1"/>
</dbReference>
<dbReference type="Proteomes" id="UP000576087">
    <property type="component" value="Unassembled WGS sequence"/>
</dbReference>
<dbReference type="Proteomes" id="UP000520770">
    <property type="component" value="Unassembled WGS sequence"/>
</dbReference>
<keyword evidence="4" id="KW-0804">Transcription</keyword>
<dbReference type="GO" id="GO:0003700">
    <property type="term" value="F:DNA-binding transcription factor activity"/>
    <property type="evidence" value="ECO:0007669"/>
    <property type="project" value="InterPro"/>
</dbReference>
<gene>
    <name evidence="7" type="ORF">GGE31_001011</name>
    <name evidence="6" type="ORF">GGE33_000774</name>
    <name evidence="8" type="ORF">GGE35_001010</name>
</gene>
<dbReference type="PANTHER" id="PTHR30537">
    <property type="entry name" value="HTH-TYPE TRANSCRIPTIONAL REGULATOR"/>
    <property type="match status" value="1"/>
</dbReference>
<feature type="domain" description="HTH lysR-type" evidence="5">
    <location>
        <begin position="7"/>
        <end position="64"/>
    </location>
</feature>
<organism evidence="8 11">
    <name type="scientific">Aliirhizobium cellulosilyticum</name>
    <dbReference type="NCBI Taxonomy" id="393664"/>
    <lineage>
        <taxon>Bacteria</taxon>
        <taxon>Pseudomonadati</taxon>
        <taxon>Pseudomonadota</taxon>
        <taxon>Alphaproteobacteria</taxon>
        <taxon>Hyphomicrobiales</taxon>
        <taxon>Rhizobiaceae</taxon>
        <taxon>Aliirhizobium</taxon>
    </lineage>
</organism>
<dbReference type="GO" id="GO:0006351">
    <property type="term" value="P:DNA-templated transcription"/>
    <property type="evidence" value="ECO:0007669"/>
    <property type="project" value="TreeGrafter"/>
</dbReference>
<evidence type="ECO:0000256" key="3">
    <source>
        <dbReference type="ARBA" id="ARBA00023125"/>
    </source>
</evidence>
<comment type="similarity">
    <text evidence="1">Belongs to the LysR transcriptional regulatory family.</text>
</comment>
<dbReference type="InterPro" id="IPR036390">
    <property type="entry name" value="WH_DNA-bd_sf"/>
</dbReference>
<evidence type="ECO:0000256" key="2">
    <source>
        <dbReference type="ARBA" id="ARBA00023015"/>
    </source>
</evidence>
<accession>A0A7W6UVP1</accession>
<evidence type="ECO:0000313" key="11">
    <source>
        <dbReference type="Proteomes" id="UP000576087"/>
    </source>
</evidence>
<dbReference type="InterPro" id="IPR005119">
    <property type="entry name" value="LysR_subst-bd"/>
</dbReference>
<dbReference type="PANTHER" id="PTHR30537:SF74">
    <property type="entry name" value="HTH-TYPE TRANSCRIPTIONAL REGULATOR TRPI"/>
    <property type="match status" value="1"/>
</dbReference>
<evidence type="ECO:0000313" key="9">
    <source>
        <dbReference type="Proteomes" id="UP000520770"/>
    </source>
</evidence>
<evidence type="ECO:0000259" key="5">
    <source>
        <dbReference type="PROSITE" id="PS50931"/>
    </source>
</evidence>
<sequence>MKLSRQLPLNALRVFEAVARLQNFTRAAEELGMTQTAVSYQIKLLEEHLGDTVFIRKPRALQLTETGTHLLPKVAEAFDLLAEAMQAARHTIDATLDIHSPPTFASHWLSPRLAGFRARHPNIGVRLLRMMDASEKQGTVPDITIRISAKPPENLVCHPIMRLRYSPMLSPELAASIGGIHEPADLLKLPWISEIDGAWLDWFESAKISPASIRPTSLDALGAQDIEARAAISGHGVAMLSPFFFRDDLSSGRLIQPFDLSAGDGKTYWLAYPAARRNMRKIQAFRQWIEETMATDLADHALQTLLPEARPATA</sequence>
<dbReference type="SUPFAM" id="SSF53850">
    <property type="entry name" value="Periplasmic binding protein-like II"/>
    <property type="match status" value="1"/>
</dbReference>
<evidence type="ECO:0000256" key="4">
    <source>
        <dbReference type="ARBA" id="ARBA00023163"/>
    </source>
</evidence>
<reference evidence="9 10" key="1">
    <citation type="submission" date="2020-08" db="EMBL/GenBank/DDBJ databases">
        <title>Genomic Encyclopedia of Type Strains, Phase IV (KMG-V): Genome sequencing to study the core and pangenomes of soil and plant-associated prokaryotes.</title>
        <authorList>
            <person name="Whitman W."/>
        </authorList>
    </citation>
    <scope>NUCLEOTIDE SEQUENCE [LARGE SCALE GENOMIC DNA]</scope>
    <source>
        <strain evidence="7 10">SEMIA 444</strain>
        <strain evidence="6 9">SEMIA 448</strain>
        <strain evidence="8 11">SEMIA 452</strain>
    </source>
</reference>
<dbReference type="SUPFAM" id="SSF46785">
    <property type="entry name" value="Winged helix' DNA-binding domain"/>
    <property type="match status" value="1"/>
</dbReference>
<evidence type="ECO:0000256" key="1">
    <source>
        <dbReference type="ARBA" id="ARBA00009437"/>
    </source>
</evidence>
<protein>
    <submittedName>
        <fullName evidence="8">LysR family glycine cleavage system transcriptional activator</fullName>
    </submittedName>
</protein>
<dbReference type="EMBL" id="JACIGY010000001">
    <property type="protein sequence ID" value="MBB4410540.1"/>
    <property type="molecule type" value="Genomic_DNA"/>
</dbReference>
<dbReference type="Proteomes" id="UP000524535">
    <property type="component" value="Unassembled WGS sequence"/>
</dbReference>
<dbReference type="AlphaFoldDB" id="A0A7W6UVP1"/>
<comment type="caution">
    <text evidence="8">The sequence shown here is derived from an EMBL/GenBank/DDBJ whole genome shotgun (WGS) entry which is preliminary data.</text>
</comment>
<dbReference type="Gene3D" id="3.40.190.10">
    <property type="entry name" value="Periplasmic binding protein-like II"/>
    <property type="match status" value="2"/>
</dbReference>
<evidence type="ECO:0000313" key="10">
    <source>
        <dbReference type="Proteomes" id="UP000524535"/>
    </source>
</evidence>
<dbReference type="InterPro" id="IPR036388">
    <property type="entry name" value="WH-like_DNA-bd_sf"/>
</dbReference>
<dbReference type="EMBL" id="JACIGW010000001">
    <property type="protein sequence ID" value="MBB4347066.1"/>
    <property type="molecule type" value="Genomic_DNA"/>
</dbReference>
<dbReference type="Pfam" id="PF00126">
    <property type="entry name" value="HTH_1"/>
    <property type="match status" value="1"/>
</dbReference>
<keyword evidence="2" id="KW-0805">Transcription regulation</keyword>
<dbReference type="Gene3D" id="1.10.10.10">
    <property type="entry name" value="Winged helix-like DNA-binding domain superfamily/Winged helix DNA-binding domain"/>
    <property type="match status" value="1"/>
</dbReference>
<dbReference type="InterPro" id="IPR000847">
    <property type="entry name" value="LysR_HTH_N"/>
</dbReference>
<name>A0A7W6UVP1_9HYPH</name>
<dbReference type="RefSeq" id="WP_183821302.1">
    <property type="nucleotide sequence ID" value="NZ_JACIGW010000001.1"/>
</dbReference>
<dbReference type="InterPro" id="IPR058163">
    <property type="entry name" value="LysR-type_TF_proteobact-type"/>
</dbReference>
<evidence type="ECO:0000313" key="8">
    <source>
        <dbReference type="EMBL" id="MBB4445228.1"/>
    </source>
</evidence>
<dbReference type="EMBL" id="JACIHM010000001">
    <property type="protein sequence ID" value="MBB4445228.1"/>
    <property type="molecule type" value="Genomic_DNA"/>
</dbReference>
<dbReference type="PRINTS" id="PR00039">
    <property type="entry name" value="HTHLYSR"/>
</dbReference>
<dbReference type="FunFam" id="1.10.10.10:FF:000001">
    <property type="entry name" value="LysR family transcriptional regulator"/>
    <property type="match status" value="1"/>
</dbReference>
<evidence type="ECO:0000313" key="7">
    <source>
        <dbReference type="EMBL" id="MBB4410540.1"/>
    </source>
</evidence>
<keyword evidence="10" id="KW-1185">Reference proteome</keyword>
<dbReference type="Pfam" id="PF03466">
    <property type="entry name" value="LysR_substrate"/>
    <property type="match status" value="1"/>
</dbReference>
<dbReference type="GO" id="GO:0043565">
    <property type="term" value="F:sequence-specific DNA binding"/>
    <property type="evidence" value="ECO:0007669"/>
    <property type="project" value="TreeGrafter"/>
</dbReference>
<keyword evidence="3" id="KW-0238">DNA-binding</keyword>
<proteinExistence type="inferred from homology"/>
<evidence type="ECO:0000313" key="6">
    <source>
        <dbReference type="EMBL" id="MBB4347066.1"/>
    </source>
</evidence>